<organism evidence="2 3">
    <name type="scientific">Stenotrophomonas maltophilia</name>
    <name type="common">Pseudomonas maltophilia</name>
    <name type="synonym">Xanthomonas maltophilia</name>
    <dbReference type="NCBI Taxonomy" id="40324"/>
    <lineage>
        <taxon>Bacteria</taxon>
        <taxon>Pseudomonadati</taxon>
        <taxon>Pseudomonadota</taxon>
        <taxon>Gammaproteobacteria</taxon>
        <taxon>Lysobacterales</taxon>
        <taxon>Lysobacteraceae</taxon>
        <taxon>Stenotrophomonas</taxon>
        <taxon>Stenotrophomonas maltophilia group</taxon>
    </lineage>
</organism>
<proteinExistence type="predicted"/>
<reference evidence="2" key="1">
    <citation type="submission" date="2022-07" db="EMBL/GenBank/DDBJ databases">
        <authorList>
            <consortium name="Clinical and Environmental Microbiology Branch: Whole genome sequencing antimicrobial resistance pathogens in the healthcare setting"/>
        </authorList>
    </citation>
    <scope>NUCLEOTIDE SEQUENCE</scope>
    <source>
        <strain evidence="2">Stenotrophomonas_maltophilia_2021CK-00905</strain>
    </source>
</reference>
<feature type="region of interest" description="Disordered" evidence="1">
    <location>
        <begin position="1"/>
        <end position="43"/>
    </location>
</feature>
<gene>
    <name evidence="2" type="ORF">QEK83_002238</name>
</gene>
<dbReference type="Proteomes" id="UP001214521">
    <property type="component" value="Unassembled WGS sequence"/>
</dbReference>
<sequence>MKLYRGMSSPEYASRQGLRRKGDRTIAEHHTTDDGYTSDTQSNTGTGASLATAQLLHTYCSVKNMGAFLSFSESFDVAAWYSLSSRWRTGAKGVVIETNTTLLRKAGITVGHGEGAFPWEREATLVLDKHVSLPDSAIENVREVDLHTLRKSAASLSSLWPELKYPSFLEVFDLSF</sequence>
<feature type="compositionally biased region" description="Polar residues" evidence="1">
    <location>
        <begin position="34"/>
        <end position="43"/>
    </location>
</feature>
<evidence type="ECO:0000313" key="3">
    <source>
        <dbReference type="Proteomes" id="UP001214521"/>
    </source>
</evidence>
<name>A0AAI9FWS7_STEMA</name>
<feature type="compositionally biased region" description="Basic and acidic residues" evidence="1">
    <location>
        <begin position="23"/>
        <end position="33"/>
    </location>
</feature>
<dbReference type="AlphaFoldDB" id="A0AAI9FWS7"/>
<evidence type="ECO:0000256" key="1">
    <source>
        <dbReference type="SAM" id="MobiDB-lite"/>
    </source>
</evidence>
<protein>
    <submittedName>
        <fullName evidence="2">Uncharacterized protein</fullName>
    </submittedName>
</protein>
<comment type="caution">
    <text evidence="2">The sequence shown here is derived from an EMBL/GenBank/DDBJ whole genome shotgun (WGS) entry which is preliminary data.</text>
</comment>
<accession>A0AAI9FWS7</accession>
<evidence type="ECO:0000313" key="2">
    <source>
        <dbReference type="EMBL" id="EKT4441584.1"/>
    </source>
</evidence>
<dbReference type="EMBL" id="ABLOMU010000021">
    <property type="protein sequence ID" value="EKT4441584.1"/>
    <property type="molecule type" value="Genomic_DNA"/>
</dbReference>